<dbReference type="InterPro" id="IPR000805">
    <property type="entry name" value="Glyco_hydro_26"/>
</dbReference>
<dbReference type="Pfam" id="PF02156">
    <property type="entry name" value="Glyco_hydro_26"/>
    <property type="match status" value="1"/>
</dbReference>
<evidence type="ECO:0000256" key="4">
    <source>
        <dbReference type="PIRNR" id="PIRNR018168"/>
    </source>
</evidence>
<comment type="catalytic activity">
    <reaction evidence="4">
        <text>Random hydrolysis of (1-&gt;4)-beta-D-mannosidic linkages in mannans, galactomannans and glucomannans.</text>
        <dbReference type="EC" id="3.2.1.78"/>
    </reaction>
</comment>
<dbReference type="PROSITE" id="PS51764">
    <property type="entry name" value="GH26"/>
    <property type="match status" value="1"/>
</dbReference>
<feature type="active site" description="Nucleophile" evidence="5">
    <location>
        <position position="292"/>
    </location>
</feature>
<dbReference type="PANTHER" id="PTHR40079:SF4">
    <property type="entry name" value="GH26 DOMAIN-CONTAINING PROTEIN-RELATED"/>
    <property type="match status" value="1"/>
</dbReference>
<comment type="caution">
    <text evidence="7">The sequence shown here is derived from an EMBL/GenBank/DDBJ whole genome shotgun (WGS) entry which is preliminary data.</text>
</comment>
<name>A0ABV1GTS8_9BACT</name>
<dbReference type="PIRSF" id="PIRSF018168">
    <property type="entry name" value="Mannan-1_4-beta-mannosidase"/>
    <property type="match status" value="1"/>
</dbReference>
<dbReference type="EMBL" id="JBBMFL010000002">
    <property type="protein sequence ID" value="MEQ2543797.1"/>
    <property type="molecule type" value="Genomic_DNA"/>
</dbReference>
<evidence type="ECO:0000256" key="5">
    <source>
        <dbReference type="PROSITE-ProRule" id="PRU01100"/>
    </source>
</evidence>
<organism evidence="7 8">
    <name type="scientific">Alistipes intestinihominis</name>
    <dbReference type="NCBI Taxonomy" id="3133172"/>
    <lineage>
        <taxon>Bacteria</taxon>
        <taxon>Pseudomonadati</taxon>
        <taxon>Bacteroidota</taxon>
        <taxon>Bacteroidia</taxon>
        <taxon>Bacteroidales</taxon>
        <taxon>Rikenellaceae</taxon>
        <taxon>Alistipes</taxon>
    </lineage>
</organism>
<keyword evidence="4" id="KW-0732">Signal</keyword>
<evidence type="ECO:0000313" key="8">
    <source>
        <dbReference type="Proteomes" id="UP001460202"/>
    </source>
</evidence>
<dbReference type="GO" id="GO:0016787">
    <property type="term" value="F:hydrolase activity"/>
    <property type="evidence" value="ECO:0007669"/>
    <property type="project" value="UniProtKB-KW"/>
</dbReference>
<feature type="chain" id="PRO_5045017770" description="Mannan endo-1,4-beta-mannosidase" evidence="4">
    <location>
        <begin position="26"/>
        <end position="368"/>
    </location>
</feature>
<reference evidence="7 8" key="1">
    <citation type="submission" date="2024-03" db="EMBL/GenBank/DDBJ databases">
        <title>Human intestinal bacterial collection.</title>
        <authorList>
            <person name="Pauvert C."/>
            <person name="Hitch T.C.A."/>
            <person name="Clavel T."/>
        </authorList>
    </citation>
    <scope>NUCLEOTIDE SEQUENCE [LARGE SCALE GENOMIC DNA]</scope>
    <source>
        <strain evidence="7 8">CLA-KB-H122</strain>
    </source>
</reference>
<feature type="active site" description="Proton donor" evidence="5">
    <location>
        <position position="187"/>
    </location>
</feature>
<keyword evidence="4" id="KW-0964">Secreted</keyword>
<comment type="subcellular location">
    <subcellularLocation>
        <location evidence="4">Secreted</location>
    </subcellularLocation>
</comment>
<sequence length="368" mass="41616">MNKLFCIVCMAVLSAACSGSSPSPADSRATPETCALYRNLFRVADDGVMFGHQDDALYGHGWKYEEGRSDVRECCGDYPAVFGWELGGLEAGADRSIDDVPFAEIARLLCAAYGRGAVNTVSWHPQNPESGASAWDCKTTTAVKSILPGGANHAEYRSWLDRLAGFFAGLKAADGTLAPVLFRPFHEHTGSGFWWGEAQCTPDEYRALWRFTVEYLRDVKGVHNLLYVYSPDLYRDAEHYMERYPGDEWVDVLGLDAYHRQQDWDFLSGGERMLSTLQRLGREHGKPTAFTETGLEGIPDAEWWTRWLLPIIRGKGLSYVLVWRNAHDRPTHFFGPWHGHVSESDFRKFAANREQPVLFESRLPDMYR</sequence>
<dbReference type="InterPro" id="IPR016714">
    <property type="entry name" value="MANB/E"/>
</dbReference>
<dbReference type="PANTHER" id="PTHR40079">
    <property type="entry name" value="MANNAN ENDO-1,4-BETA-MANNOSIDASE E-RELATED"/>
    <property type="match status" value="1"/>
</dbReference>
<evidence type="ECO:0000313" key="7">
    <source>
        <dbReference type="EMBL" id="MEQ2543797.1"/>
    </source>
</evidence>
<dbReference type="SUPFAM" id="SSF51445">
    <property type="entry name" value="(Trans)glycosidases"/>
    <property type="match status" value="1"/>
</dbReference>
<feature type="signal peptide" evidence="4">
    <location>
        <begin position="1"/>
        <end position="25"/>
    </location>
</feature>
<dbReference type="InterPro" id="IPR017853">
    <property type="entry name" value="GH"/>
</dbReference>
<keyword evidence="4" id="KW-0119">Carbohydrate metabolism</keyword>
<dbReference type="Gene3D" id="3.20.20.80">
    <property type="entry name" value="Glycosidases"/>
    <property type="match status" value="1"/>
</dbReference>
<dbReference type="PRINTS" id="PR00739">
    <property type="entry name" value="GLHYDRLASE26"/>
</dbReference>
<dbReference type="PROSITE" id="PS51257">
    <property type="entry name" value="PROKAR_LIPOPROTEIN"/>
    <property type="match status" value="1"/>
</dbReference>
<keyword evidence="2 4" id="KW-0378">Hydrolase</keyword>
<evidence type="ECO:0000256" key="2">
    <source>
        <dbReference type="ARBA" id="ARBA00022801"/>
    </source>
</evidence>
<comment type="similarity">
    <text evidence="1 4 5">Belongs to the glycosyl hydrolase 26 family.</text>
</comment>
<gene>
    <name evidence="7" type="ORF">WMO46_02385</name>
</gene>
<protein>
    <recommendedName>
        <fullName evidence="4">Mannan endo-1,4-beta-mannosidase</fullName>
        <ecNumber evidence="4">3.2.1.78</ecNumber>
    </recommendedName>
</protein>
<evidence type="ECO:0000256" key="1">
    <source>
        <dbReference type="ARBA" id="ARBA00007754"/>
    </source>
</evidence>
<dbReference type="RefSeq" id="WP_349093715.1">
    <property type="nucleotide sequence ID" value="NZ_JBBMFL010000002.1"/>
</dbReference>
<dbReference type="EC" id="3.2.1.78" evidence="4"/>
<dbReference type="InterPro" id="IPR022790">
    <property type="entry name" value="GH26_dom"/>
</dbReference>
<dbReference type="Proteomes" id="UP001460202">
    <property type="component" value="Unassembled WGS sequence"/>
</dbReference>
<feature type="domain" description="GH26" evidence="6">
    <location>
        <begin position="31"/>
        <end position="359"/>
    </location>
</feature>
<evidence type="ECO:0000256" key="3">
    <source>
        <dbReference type="ARBA" id="ARBA00023295"/>
    </source>
</evidence>
<keyword evidence="8" id="KW-1185">Reference proteome</keyword>
<proteinExistence type="inferred from homology"/>
<accession>A0ABV1GTS8</accession>
<keyword evidence="3 4" id="KW-0326">Glycosidase</keyword>
<evidence type="ECO:0000259" key="6">
    <source>
        <dbReference type="PROSITE" id="PS51764"/>
    </source>
</evidence>